<dbReference type="InterPro" id="IPR052902">
    <property type="entry name" value="ABC-2_transporter"/>
</dbReference>
<dbReference type="GO" id="GO:0043190">
    <property type="term" value="C:ATP-binding cassette (ABC) transporter complex"/>
    <property type="evidence" value="ECO:0007669"/>
    <property type="project" value="InterPro"/>
</dbReference>
<name>A0A2S6FW96_9CLOT</name>
<protein>
    <recommendedName>
        <fullName evidence="5">Transport permease protein</fullName>
    </recommendedName>
</protein>
<feature type="transmembrane region" description="Helical" evidence="5">
    <location>
        <begin position="52"/>
        <end position="73"/>
    </location>
</feature>
<dbReference type="AlphaFoldDB" id="A0A2S6FW96"/>
<evidence type="ECO:0000256" key="3">
    <source>
        <dbReference type="ARBA" id="ARBA00022989"/>
    </source>
</evidence>
<comment type="subcellular location">
    <subcellularLocation>
        <location evidence="5">Cell membrane</location>
        <topology evidence="5">Multi-pass membrane protein</topology>
    </subcellularLocation>
    <subcellularLocation>
        <location evidence="1">Membrane</location>
        <topology evidence="1">Multi-pass membrane protein</topology>
    </subcellularLocation>
</comment>
<evidence type="ECO:0000256" key="2">
    <source>
        <dbReference type="ARBA" id="ARBA00022692"/>
    </source>
</evidence>
<feature type="transmembrane region" description="Helical" evidence="5">
    <location>
        <begin position="251"/>
        <end position="268"/>
    </location>
</feature>
<feature type="transmembrane region" description="Helical" evidence="5">
    <location>
        <begin position="161"/>
        <end position="179"/>
    </location>
</feature>
<feature type="transmembrane region" description="Helical" evidence="5">
    <location>
        <begin position="21"/>
        <end position="40"/>
    </location>
</feature>
<dbReference type="STRING" id="37659.GCA_000703125_01313"/>
<comment type="similarity">
    <text evidence="5">Belongs to the ABC-2 integral membrane protein family.</text>
</comment>
<evidence type="ECO:0000313" key="8">
    <source>
        <dbReference type="Proteomes" id="UP000239863"/>
    </source>
</evidence>
<evidence type="ECO:0000256" key="1">
    <source>
        <dbReference type="ARBA" id="ARBA00004141"/>
    </source>
</evidence>
<comment type="caution">
    <text evidence="7">The sequence shown here is derived from an EMBL/GenBank/DDBJ whole genome shotgun (WGS) entry which is preliminary data.</text>
</comment>
<evidence type="ECO:0000259" key="6">
    <source>
        <dbReference type="PROSITE" id="PS51012"/>
    </source>
</evidence>
<dbReference type="GO" id="GO:0140359">
    <property type="term" value="F:ABC-type transporter activity"/>
    <property type="evidence" value="ECO:0007669"/>
    <property type="project" value="InterPro"/>
</dbReference>
<feature type="transmembrane region" description="Helical" evidence="5">
    <location>
        <begin position="94"/>
        <end position="123"/>
    </location>
</feature>
<dbReference type="Proteomes" id="UP000239863">
    <property type="component" value="Unassembled WGS sequence"/>
</dbReference>
<feature type="transmembrane region" description="Helical" evidence="5">
    <location>
        <begin position="129"/>
        <end position="149"/>
    </location>
</feature>
<dbReference type="EMBL" id="PTIS01000014">
    <property type="protein sequence ID" value="PPK47002.1"/>
    <property type="molecule type" value="Genomic_DNA"/>
</dbReference>
<evidence type="ECO:0000256" key="5">
    <source>
        <dbReference type="RuleBase" id="RU361157"/>
    </source>
</evidence>
<dbReference type="InterPro" id="IPR013525">
    <property type="entry name" value="ABC2_TM"/>
</dbReference>
<feature type="domain" description="ABC transmembrane type-2" evidence="6">
    <location>
        <begin position="16"/>
        <end position="242"/>
    </location>
</feature>
<dbReference type="InterPro" id="IPR000412">
    <property type="entry name" value="ABC_2_transport"/>
</dbReference>
<accession>A0A2S6FW96</accession>
<evidence type="ECO:0000313" key="7">
    <source>
        <dbReference type="EMBL" id="PPK47002.1"/>
    </source>
</evidence>
<proteinExistence type="inferred from homology"/>
<evidence type="ECO:0000256" key="4">
    <source>
        <dbReference type="ARBA" id="ARBA00023136"/>
    </source>
</evidence>
<dbReference type="OrthoDB" id="9781663at2"/>
<sequence>MKTFAIHLLFDFKAGLRDKTLLIMNYIFPLGFYLMIGGIMPKLNPEYKDMLIPSMVMFTILVSTILGMPNTLVTFRNNGILRSYKINGISKFSILATQVISTIFHAFIVTIIIIISAPILFHVKHIEDIGALILMFIAMSIACSGLAILIGTISDNTSVTVIYAQVLFLPSMLIGGLMFPSDALPKSIKGFSKLIPTTYGMDAFKALSVHERGLFNPIYSIGILVLTGILSYLLSFYLFRLDNNNTSESKNKFIALIALSPLVLGTLFI</sequence>
<reference evidence="7 8" key="1">
    <citation type="submission" date="2018-02" db="EMBL/GenBank/DDBJ databases">
        <title>Genomic Encyclopedia of Archaeal and Bacterial Type Strains, Phase II (KMG-II): from individual species to whole genera.</title>
        <authorList>
            <person name="Goeker M."/>
        </authorList>
    </citation>
    <scope>NUCLEOTIDE SEQUENCE [LARGE SCALE GENOMIC DNA]</scope>
    <source>
        <strain evidence="7 8">DSM 15099</strain>
    </source>
</reference>
<dbReference type="RefSeq" id="WP_104410337.1">
    <property type="nucleotide sequence ID" value="NZ_PTIS01000014.1"/>
</dbReference>
<keyword evidence="5" id="KW-0813">Transport</keyword>
<dbReference type="PIRSF" id="PIRSF006648">
    <property type="entry name" value="DrrB"/>
    <property type="match status" value="1"/>
</dbReference>
<keyword evidence="4 5" id="KW-0472">Membrane</keyword>
<dbReference type="Pfam" id="PF01061">
    <property type="entry name" value="ABC2_membrane"/>
    <property type="match status" value="1"/>
</dbReference>
<organism evidence="7 8">
    <name type="scientific">Clostridium algidicarnis DSM 15099</name>
    <dbReference type="NCBI Taxonomy" id="1121295"/>
    <lineage>
        <taxon>Bacteria</taxon>
        <taxon>Bacillati</taxon>
        <taxon>Bacillota</taxon>
        <taxon>Clostridia</taxon>
        <taxon>Eubacteriales</taxon>
        <taxon>Clostridiaceae</taxon>
        <taxon>Clostridium</taxon>
    </lineage>
</organism>
<dbReference type="PANTHER" id="PTHR43027:SF1">
    <property type="entry name" value="DOXORUBICIN RESISTANCE ABC TRANSPORTER PERMEASE PROTEIN DRRC-RELATED"/>
    <property type="match status" value="1"/>
</dbReference>
<keyword evidence="2 5" id="KW-0812">Transmembrane</keyword>
<feature type="transmembrane region" description="Helical" evidence="5">
    <location>
        <begin position="218"/>
        <end position="239"/>
    </location>
</feature>
<keyword evidence="5" id="KW-1003">Cell membrane</keyword>
<keyword evidence="3 5" id="KW-1133">Transmembrane helix</keyword>
<gene>
    <name evidence="7" type="ORF">BD821_11442</name>
</gene>
<dbReference type="PANTHER" id="PTHR43027">
    <property type="entry name" value="DOXORUBICIN RESISTANCE ABC TRANSPORTER PERMEASE PROTEIN DRRC-RELATED"/>
    <property type="match status" value="1"/>
</dbReference>
<dbReference type="PRINTS" id="PR00164">
    <property type="entry name" value="ABC2TRNSPORT"/>
</dbReference>
<dbReference type="InterPro" id="IPR047817">
    <property type="entry name" value="ABC2_TM_bact-type"/>
</dbReference>
<dbReference type="PROSITE" id="PS51012">
    <property type="entry name" value="ABC_TM2"/>
    <property type="match status" value="1"/>
</dbReference>